<keyword evidence="2" id="KW-0690">Ribosome biogenesis</keyword>
<evidence type="ECO:0000256" key="1">
    <source>
        <dbReference type="ARBA" id="ARBA00022499"/>
    </source>
</evidence>
<keyword evidence="7" id="KW-0832">Ubl conjugation</keyword>
<dbReference type="GO" id="GO:0070761">
    <property type="term" value="C:pre-snoRNP complex"/>
    <property type="evidence" value="ECO:0007669"/>
    <property type="project" value="TreeGrafter"/>
</dbReference>
<dbReference type="InterPro" id="IPR051639">
    <property type="entry name" value="BCD1"/>
</dbReference>
<evidence type="ECO:0000256" key="2">
    <source>
        <dbReference type="ARBA" id="ARBA00022517"/>
    </source>
</evidence>
<dbReference type="Pfam" id="PF25790">
    <property type="entry name" value="BCD1"/>
    <property type="match status" value="1"/>
</dbReference>
<feature type="compositionally biased region" description="Low complexity" evidence="14">
    <location>
        <begin position="146"/>
        <end position="164"/>
    </location>
</feature>
<dbReference type="Gene3D" id="3.30.60.190">
    <property type="match status" value="1"/>
</dbReference>
<dbReference type="Pfam" id="PF04438">
    <property type="entry name" value="zf-HIT"/>
    <property type="match status" value="1"/>
</dbReference>
<evidence type="ECO:0000256" key="8">
    <source>
        <dbReference type="ARBA" id="ARBA00049598"/>
    </source>
</evidence>
<gene>
    <name evidence="16" type="primary">ZNHIT6</name>
</gene>
<feature type="compositionally biased region" description="Low complexity" evidence="14">
    <location>
        <begin position="209"/>
        <end position="234"/>
    </location>
</feature>
<keyword evidence="1" id="KW-1017">Isopeptide bond</keyword>
<comment type="subunit">
    <text evidence="10">Interacts with FBL, SNU13, NOP58, NUFIP1, RUVBL1, RUVBL2 and TAF9. Interacts (via HIT-type zinc finger) with the RUVBL1/RUVBL2 complex in the presence of ADP.</text>
</comment>
<keyword evidence="5 13" id="KW-0863">Zinc-finger</keyword>
<name>A0A8B9CLZ2_9AVES</name>
<dbReference type="GO" id="GO:0008270">
    <property type="term" value="F:zinc ion binding"/>
    <property type="evidence" value="ECO:0007669"/>
    <property type="project" value="UniProtKB-UniRule"/>
</dbReference>
<dbReference type="GO" id="GO:0005634">
    <property type="term" value="C:nucleus"/>
    <property type="evidence" value="ECO:0007669"/>
    <property type="project" value="TreeGrafter"/>
</dbReference>
<dbReference type="GeneTree" id="ENSGT00390000017201"/>
<evidence type="ECO:0000256" key="3">
    <source>
        <dbReference type="ARBA" id="ARBA00022553"/>
    </source>
</evidence>
<comment type="function">
    <text evidence="8">Required for box C/D snoRNAs accumulation involved in snoRNA processing, snoRNA transport to the nucleolus and ribosome biogenesis.</text>
</comment>
<keyword evidence="4" id="KW-0479">Metal-binding</keyword>
<reference evidence="16" key="2">
    <citation type="submission" date="2025-09" db="UniProtKB">
        <authorList>
            <consortium name="Ensembl"/>
        </authorList>
    </citation>
    <scope>IDENTIFICATION</scope>
</reference>
<comment type="similarity">
    <text evidence="9">Belongs to the BCD1 family.</text>
</comment>
<evidence type="ECO:0000256" key="10">
    <source>
        <dbReference type="ARBA" id="ARBA00061949"/>
    </source>
</evidence>
<feature type="compositionally biased region" description="Low complexity" evidence="14">
    <location>
        <begin position="115"/>
        <end position="125"/>
    </location>
</feature>
<dbReference type="Ensembl" id="ENSABRT00000030964.1">
    <property type="protein sequence ID" value="ENSABRP00000022041.1"/>
    <property type="gene ID" value="ENSABRG00000018645.1"/>
</dbReference>
<dbReference type="SUPFAM" id="SSF144232">
    <property type="entry name" value="HIT/MYND zinc finger-like"/>
    <property type="match status" value="1"/>
</dbReference>
<evidence type="ECO:0000256" key="4">
    <source>
        <dbReference type="ARBA" id="ARBA00022723"/>
    </source>
</evidence>
<dbReference type="GO" id="GO:0048254">
    <property type="term" value="P:snoRNA localization"/>
    <property type="evidence" value="ECO:0007669"/>
    <property type="project" value="TreeGrafter"/>
</dbReference>
<evidence type="ECO:0000256" key="13">
    <source>
        <dbReference type="PROSITE-ProRule" id="PRU00453"/>
    </source>
</evidence>
<evidence type="ECO:0000256" key="14">
    <source>
        <dbReference type="SAM" id="MobiDB-lite"/>
    </source>
</evidence>
<feature type="compositionally biased region" description="Low complexity" evidence="14">
    <location>
        <begin position="96"/>
        <end position="108"/>
    </location>
</feature>
<evidence type="ECO:0000256" key="12">
    <source>
        <dbReference type="ARBA" id="ARBA00077531"/>
    </source>
</evidence>
<evidence type="ECO:0000259" key="15">
    <source>
        <dbReference type="PROSITE" id="PS51083"/>
    </source>
</evidence>
<keyword evidence="17" id="KW-1185">Reference proteome</keyword>
<proteinExistence type="inferred from homology"/>
<dbReference type="GO" id="GO:0000492">
    <property type="term" value="P:box C/D snoRNP assembly"/>
    <property type="evidence" value="ECO:0007669"/>
    <property type="project" value="TreeGrafter"/>
</dbReference>
<evidence type="ECO:0000256" key="7">
    <source>
        <dbReference type="ARBA" id="ARBA00022843"/>
    </source>
</evidence>
<dbReference type="GO" id="GO:0000463">
    <property type="term" value="P:maturation of LSU-rRNA from tricistronic rRNA transcript (SSU-rRNA, 5.8S rRNA, LSU-rRNA)"/>
    <property type="evidence" value="ECO:0007669"/>
    <property type="project" value="TreeGrafter"/>
</dbReference>
<evidence type="ECO:0000313" key="17">
    <source>
        <dbReference type="Proteomes" id="UP000694426"/>
    </source>
</evidence>
<dbReference type="FunFam" id="3.30.60.190:FF:000001">
    <property type="entry name" value="box C/D snoRNA protein 1"/>
    <property type="match status" value="1"/>
</dbReference>
<dbReference type="AlphaFoldDB" id="A0A8B9CLZ2"/>
<organism evidence="16 17">
    <name type="scientific">Anser brachyrhynchus</name>
    <name type="common">Pink-footed goose</name>
    <dbReference type="NCBI Taxonomy" id="132585"/>
    <lineage>
        <taxon>Eukaryota</taxon>
        <taxon>Metazoa</taxon>
        <taxon>Chordata</taxon>
        <taxon>Craniata</taxon>
        <taxon>Vertebrata</taxon>
        <taxon>Euteleostomi</taxon>
        <taxon>Archelosauria</taxon>
        <taxon>Archosauria</taxon>
        <taxon>Dinosauria</taxon>
        <taxon>Saurischia</taxon>
        <taxon>Theropoda</taxon>
        <taxon>Coelurosauria</taxon>
        <taxon>Aves</taxon>
        <taxon>Neognathae</taxon>
        <taxon>Galloanserae</taxon>
        <taxon>Anseriformes</taxon>
        <taxon>Anatidae</taxon>
        <taxon>Anserinae</taxon>
        <taxon>Anser</taxon>
    </lineage>
</organism>
<accession>A0A8B9CLZ2</accession>
<evidence type="ECO:0000256" key="5">
    <source>
        <dbReference type="ARBA" id="ARBA00022771"/>
    </source>
</evidence>
<protein>
    <recommendedName>
        <fullName evidence="11">Box C/D snoRNA protein 1</fullName>
    </recommendedName>
    <alternativeName>
        <fullName evidence="12">Zinc finger HIT domain-containing protein 6</fullName>
    </alternativeName>
</protein>
<feature type="compositionally biased region" description="Gly residues" evidence="14">
    <location>
        <begin position="126"/>
        <end position="145"/>
    </location>
</feature>
<dbReference type="PROSITE" id="PS51083">
    <property type="entry name" value="ZF_HIT"/>
    <property type="match status" value="1"/>
</dbReference>
<dbReference type="PANTHER" id="PTHR13483:SF3">
    <property type="entry name" value="BOX C_D SNORNA PROTEIN 1"/>
    <property type="match status" value="1"/>
</dbReference>
<dbReference type="CDD" id="cd23023">
    <property type="entry name" value="zf-HIT_BCD1"/>
    <property type="match status" value="1"/>
</dbReference>
<reference evidence="16" key="1">
    <citation type="submission" date="2025-08" db="UniProtKB">
        <authorList>
            <consortium name="Ensembl"/>
        </authorList>
    </citation>
    <scope>IDENTIFICATION</scope>
</reference>
<evidence type="ECO:0000256" key="11">
    <source>
        <dbReference type="ARBA" id="ARBA00068630"/>
    </source>
</evidence>
<evidence type="ECO:0000256" key="9">
    <source>
        <dbReference type="ARBA" id="ARBA00049654"/>
    </source>
</evidence>
<feature type="domain" description="HIT-type" evidence="15">
    <location>
        <begin position="241"/>
        <end position="275"/>
    </location>
</feature>
<dbReference type="InterPro" id="IPR007529">
    <property type="entry name" value="Znf_HIT"/>
</dbReference>
<evidence type="ECO:0000256" key="6">
    <source>
        <dbReference type="ARBA" id="ARBA00022833"/>
    </source>
</evidence>
<keyword evidence="3" id="KW-0597">Phosphoprotein</keyword>
<keyword evidence="6" id="KW-0862">Zinc</keyword>
<evidence type="ECO:0000313" key="16">
    <source>
        <dbReference type="Ensembl" id="ENSABRP00000022041.1"/>
    </source>
</evidence>
<dbReference type="PANTHER" id="PTHR13483">
    <property type="entry name" value="BOX C_D SNORNA PROTEIN 1-RELATED"/>
    <property type="match status" value="1"/>
</dbReference>
<dbReference type="Proteomes" id="UP000694426">
    <property type="component" value="Unplaced"/>
</dbReference>
<sequence length="430" mass="45949">MSFGKPLACSHLSSSKHSQELWPNSVPRCCEGTFPQLLIADGWRQSSPLLPRILEQALGYTTAVCQSPAVPAEAGRISTREGRRGRREPPGGAAGRGKASAGLAPSGPACGGGAAQPWRGRAAPGAPGGRPGGGRCPCRGRGAGTGRPRSPRAAPSLPLAAAARRGGRLPGAPGPPRGGCGPRPAAASPHREAAAPGRACPAGSEPFGAALPRASSLLPPRLGGRSGGAAPCGRPGCPTGCETCSEEEAKYRCPRCMKYSCSLSCVKKHKLALSCNGVRDKTSFISVNEFTDLNLLSDYRFLEDVGRTADAAARDLSVHRPTTNKFINYLRNRARRHNINLKTLPIGFTKRKENSTIFNKKEQKFYWHLKLVFPHCHAEYTLKRVPEDKTLTDILKPYIDPVESDPVVCQRCVLNNFLSNSLMKERSHPE</sequence>
<feature type="region of interest" description="Disordered" evidence="14">
    <location>
        <begin position="70"/>
        <end position="234"/>
    </location>
</feature>
<dbReference type="InterPro" id="IPR057721">
    <property type="entry name" value="BCD1_alpha/beta"/>
</dbReference>